<organism evidence="2 3">
    <name type="scientific">Pseudomonas fluorescens</name>
    <dbReference type="NCBI Taxonomy" id="294"/>
    <lineage>
        <taxon>Bacteria</taxon>
        <taxon>Pseudomonadati</taxon>
        <taxon>Pseudomonadota</taxon>
        <taxon>Gammaproteobacteria</taxon>
        <taxon>Pseudomonadales</taxon>
        <taxon>Pseudomonadaceae</taxon>
        <taxon>Pseudomonas</taxon>
    </lineage>
</organism>
<protein>
    <recommendedName>
        <fullName evidence="1">Gfo/Idh/MocA-like oxidoreductase N-terminal domain-containing protein</fullName>
    </recommendedName>
</protein>
<proteinExistence type="predicted"/>
<dbReference type="GO" id="GO:0000166">
    <property type="term" value="F:nucleotide binding"/>
    <property type="evidence" value="ECO:0007669"/>
    <property type="project" value="InterPro"/>
</dbReference>
<dbReference type="Pfam" id="PF01408">
    <property type="entry name" value="GFO_IDH_MocA"/>
    <property type="match status" value="1"/>
</dbReference>
<evidence type="ECO:0000313" key="2">
    <source>
        <dbReference type="EMBL" id="VVO05664.1"/>
    </source>
</evidence>
<dbReference type="InterPro" id="IPR000683">
    <property type="entry name" value="Gfo/Idh/MocA-like_OxRdtase_N"/>
</dbReference>
<feature type="domain" description="Gfo/Idh/MocA-like oxidoreductase N-terminal" evidence="1">
    <location>
        <begin position="1"/>
        <end position="101"/>
    </location>
</feature>
<dbReference type="RefSeq" id="WP_150603539.1">
    <property type="nucleotide sequence ID" value="NZ_CABVHX010000011.1"/>
</dbReference>
<reference evidence="2 3" key="1">
    <citation type="submission" date="2019-09" db="EMBL/GenBank/DDBJ databases">
        <authorList>
            <person name="Chandra G."/>
            <person name="Truman W A."/>
        </authorList>
    </citation>
    <scope>NUCLEOTIDE SEQUENCE [LARGE SCALE GENOMIC DNA]</scope>
    <source>
        <strain evidence="2">PS718</strain>
    </source>
</reference>
<dbReference type="Proteomes" id="UP000325375">
    <property type="component" value="Unassembled WGS sequence"/>
</dbReference>
<accession>A0A5E7DC30</accession>
<name>A0A5E7DC30_PSEFL</name>
<dbReference type="AlphaFoldDB" id="A0A5E7DC30"/>
<dbReference type="Gene3D" id="3.40.50.720">
    <property type="entry name" value="NAD(P)-binding Rossmann-like Domain"/>
    <property type="match status" value="1"/>
</dbReference>
<sequence length="355" mass="39604">MNILIIGLGYAGTRFQRAFELLSQDFEITLSYCSRREKNSCLPYYADLKDALRELQPEIVVVSANDINHAQVLGDLAGYSGFVICEKPMLTAADDLMAISQGLRHASGFALDLVERYSQATARLKQLAEANEWQLLRSSFHWGKDRLNDYRPTCGVVSEVIHALDLVSWICPSPSPLELQHTIGIRSDFSISGTEVLDTVMLTADLGGAAVAGYASFVNIHRQRTVDFTFADPTGQIVHSRLEFDEPEWDSDHLRIWTRDERGAIVEMEQRSYHSTTDPSTATILKLSRLCRDVLRFVASGEQPRQSFAGLETTLELQTLLNEIDTQSLTGPTVQYVKSGMRTLIPKDADLESLG</sequence>
<gene>
    <name evidence="2" type="ORF">PS718_03027</name>
</gene>
<dbReference type="Gene3D" id="3.30.360.10">
    <property type="entry name" value="Dihydrodipicolinate Reductase, domain 2"/>
    <property type="match status" value="1"/>
</dbReference>
<evidence type="ECO:0000259" key="1">
    <source>
        <dbReference type="Pfam" id="PF01408"/>
    </source>
</evidence>
<dbReference type="SUPFAM" id="SSF51735">
    <property type="entry name" value="NAD(P)-binding Rossmann-fold domains"/>
    <property type="match status" value="1"/>
</dbReference>
<evidence type="ECO:0000313" key="3">
    <source>
        <dbReference type="Proteomes" id="UP000325375"/>
    </source>
</evidence>
<dbReference type="EMBL" id="CABVHX010000011">
    <property type="protein sequence ID" value="VVO05664.1"/>
    <property type="molecule type" value="Genomic_DNA"/>
</dbReference>
<dbReference type="InterPro" id="IPR036291">
    <property type="entry name" value="NAD(P)-bd_dom_sf"/>
</dbReference>